<accession>A0A9X0WCA9</accession>
<feature type="compositionally biased region" description="Polar residues" evidence="1">
    <location>
        <begin position="135"/>
        <end position="145"/>
    </location>
</feature>
<dbReference type="InterPro" id="IPR052020">
    <property type="entry name" value="Cyclic_di-GMP/3'3'-cGAMP_PDE"/>
</dbReference>
<feature type="region of interest" description="Disordered" evidence="1">
    <location>
        <begin position="78"/>
        <end position="145"/>
    </location>
</feature>
<protein>
    <recommendedName>
        <fullName evidence="4">HD-GYP domain-containing protein</fullName>
    </recommendedName>
</protein>
<reference evidence="2 3" key="1">
    <citation type="journal article" date="2020" name="Microorganisms">
        <title>Osmotic Adaptation and Compatible Solute Biosynthesis of Phototrophic Bacteria as Revealed from Genome Analyses.</title>
        <authorList>
            <person name="Imhoff J.F."/>
            <person name="Rahn T."/>
            <person name="Kunzel S."/>
            <person name="Keller A."/>
            <person name="Neulinger S.C."/>
        </authorList>
    </citation>
    <scope>NUCLEOTIDE SEQUENCE [LARGE SCALE GENOMIC DNA]</scope>
    <source>
        <strain evidence="2 3">DSM 25653</strain>
    </source>
</reference>
<sequence>MGLCHPGRGTLTAEERFKINDPIVQMIVMLFELPFPKHLKQVPEIANGHHEKMDGSGYPKWLKRDEMRMVMVAGANGARAPRMSSRGAASVSPIEAGLDPRPPNMGEKPVAPVHRLDSNPAILESTTRRSRCMTPVSSASMAPLP</sequence>
<comment type="caution">
    <text evidence="2">The sequence shown here is derived from an EMBL/GenBank/DDBJ whole genome shotgun (WGS) entry which is preliminary data.</text>
</comment>
<dbReference type="Gene3D" id="1.10.3210.10">
    <property type="entry name" value="Hypothetical protein af1432"/>
    <property type="match status" value="1"/>
</dbReference>
<dbReference type="Pfam" id="PF13487">
    <property type="entry name" value="HD_5"/>
    <property type="match status" value="1"/>
</dbReference>
<keyword evidence="3" id="KW-1185">Reference proteome</keyword>
<gene>
    <name evidence="2" type="ORF">CKO42_20890</name>
</gene>
<evidence type="ECO:0008006" key="4">
    <source>
        <dbReference type="Google" id="ProtNLM"/>
    </source>
</evidence>
<dbReference type="EMBL" id="NRRY01000050">
    <property type="protein sequence ID" value="MBK1620839.1"/>
    <property type="molecule type" value="Genomic_DNA"/>
</dbReference>
<name>A0A9X0WCA9_9GAMM</name>
<evidence type="ECO:0000313" key="2">
    <source>
        <dbReference type="EMBL" id="MBK1620839.1"/>
    </source>
</evidence>
<dbReference type="RefSeq" id="WP_200248332.1">
    <property type="nucleotide sequence ID" value="NZ_NRRY01000050.1"/>
</dbReference>
<dbReference type="InterPro" id="IPR003607">
    <property type="entry name" value="HD/PDEase_dom"/>
</dbReference>
<evidence type="ECO:0000256" key="1">
    <source>
        <dbReference type="SAM" id="MobiDB-lite"/>
    </source>
</evidence>
<dbReference type="AlphaFoldDB" id="A0A9X0WCA9"/>
<evidence type="ECO:0000313" key="3">
    <source>
        <dbReference type="Proteomes" id="UP001138768"/>
    </source>
</evidence>
<dbReference type="PANTHER" id="PTHR45228">
    <property type="entry name" value="CYCLIC DI-GMP PHOSPHODIESTERASE TM_0186-RELATED"/>
    <property type="match status" value="1"/>
</dbReference>
<dbReference type="PANTHER" id="PTHR45228:SF5">
    <property type="entry name" value="CYCLIC DI-GMP PHOSPHODIESTERASE VC_1348-RELATED"/>
    <property type="match status" value="1"/>
</dbReference>
<organism evidence="2 3">
    <name type="scientific">Lamprobacter modestohalophilus</name>
    <dbReference type="NCBI Taxonomy" id="1064514"/>
    <lineage>
        <taxon>Bacteria</taxon>
        <taxon>Pseudomonadati</taxon>
        <taxon>Pseudomonadota</taxon>
        <taxon>Gammaproteobacteria</taxon>
        <taxon>Chromatiales</taxon>
        <taxon>Chromatiaceae</taxon>
        <taxon>Lamprobacter</taxon>
    </lineage>
</organism>
<dbReference type="CDD" id="cd00077">
    <property type="entry name" value="HDc"/>
    <property type="match status" value="1"/>
</dbReference>
<proteinExistence type="predicted"/>
<dbReference type="Proteomes" id="UP001138768">
    <property type="component" value="Unassembled WGS sequence"/>
</dbReference>